<dbReference type="FunFam" id="1.10.167.10:FF:000001">
    <property type="entry name" value="Putative regulator of g-protein signaling 12"/>
    <property type="match status" value="1"/>
</dbReference>
<accession>A0A5N5TBT5</accession>
<dbReference type="PANTHER" id="PTHR10845:SF259">
    <property type="entry name" value="RGS DOMAIN-CONTAINING PROTEIN-RELATED"/>
    <property type="match status" value="1"/>
</dbReference>
<dbReference type="InterPro" id="IPR036305">
    <property type="entry name" value="RGS_sf"/>
</dbReference>
<dbReference type="SMART" id="SM00315">
    <property type="entry name" value="RGS"/>
    <property type="match status" value="1"/>
</dbReference>
<evidence type="ECO:0000259" key="1">
    <source>
        <dbReference type="PROSITE" id="PS50132"/>
    </source>
</evidence>
<reference evidence="2 3" key="1">
    <citation type="journal article" date="2019" name="PLoS Biol.">
        <title>Sex chromosomes control vertical transmission of feminizing Wolbachia symbionts in an isopod.</title>
        <authorList>
            <person name="Becking T."/>
            <person name="Chebbi M.A."/>
            <person name="Giraud I."/>
            <person name="Moumen B."/>
            <person name="Laverre T."/>
            <person name="Caubet Y."/>
            <person name="Peccoud J."/>
            <person name="Gilbert C."/>
            <person name="Cordaux R."/>
        </authorList>
    </citation>
    <scope>NUCLEOTIDE SEQUENCE [LARGE SCALE GENOMIC DNA]</scope>
    <source>
        <strain evidence="2">ANa2</strain>
        <tissue evidence="2">Whole body excluding digestive tract and cuticle</tissue>
    </source>
</reference>
<keyword evidence="3" id="KW-1185">Reference proteome</keyword>
<dbReference type="Proteomes" id="UP000326759">
    <property type="component" value="Unassembled WGS sequence"/>
</dbReference>
<proteinExistence type="predicted"/>
<dbReference type="EMBL" id="SEYY01004593">
    <property type="protein sequence ID" value="KAB7503717.1"/>
    <property type="molecule type" value="Genomic_DNA"/>
</dbReference>
<name>A0A5N5TBT5_9CRUS</name>
<evidence type="ECO:0000313" key="3">
    <source>
        <dbReference type="Proteomes" id="UP000326759"/>
    </source>
</evidence>
<gene>
    <name evidence="2" type="primary">RGS4</name>
    <name evidence="2" type="ORF">Anas_10476</name>
</gene>
<evidence type="ECO:0000313" key="2">
    <source>
        <dbReference type="EMBL" id="KAB7503717.1"/>
    </source>
</evidence>
<comment type="caution">
    <text evidence="2">The sequence shown here is derived from an EMBL/GenBank/DDBJ whole genome shotgun (WGS) entry which is preliminary data.</text>
</comment>
<organism evidence="2 3">
    <name type="scientific">Armadillidium nasatum</name>
    <dbReference type="NCBI Taxonomy" id="96803"/>
    <lineage>
        <taxon>Eukaryota</taxon>
        <taxon>Metazoa</taxon>
        <taxon>Ecdysozoa</taxon>
        <taxon>Arthropoda</taxon>
        <taxon>Crustacea</taxon>
        <taxon>Multicrustacea</taxon>
        <taxon>Malacostraca</taxon>
        <taxon>Eumalacostraca</taxon>
        <taxon>Peracarida</taxon>
        <taxon>Isopoda</taxon>
        <taxon>Oniscidea</taxon>
        <taxon>Crinocheta</taxon>
        <taxon>Armadillidiidae</taxon>
        <taxon>Armadillidium</taxon>
    </lineage>
</organism>
<dbReference type="PRINTS" id="PR01301">
    <property type="entry name" value="RGSPROTEIN"/>
</dbReference>
<dbReference type="OrthoDB" id="196547at2759"/>
<dbReference type="InterPro" id="IPR016137">
    <property type="entry name" value="RGS"/>
</dbReference>
<protein>
    <submittedName>
        <fullName evidence="2">Regulator of G-protein signaling 4</fullName>
    </submittedName>
</protein>
<dbReference type="AlphaFoldDB" id="A0A5N5TBT5"/>
<dbReference type="Gene3D" id="1.10.167.10">
    <property type="entry name" value="Regulator of G-protein Signalling 4, domain 2"/>
    <property type="match status" value="1"/>
</dbReference>
<feature type="domain" description="RGS" evidence="1">
    <location>
        <begin position="87"/>
        <end position="194"/>
    </location>
</feature>
<dbReference type="PROSITE" id="PS50132">
    <property type="entry name" value="RGS"/>
    <property type="match status" value="1"/>
</dbReference>
<dbReference type="Pfam" id="PF00615">
    <property type="entry name" value="RGS"/>
    <property type="match status" value="1"/>
</dbReference>
<dbReference type="InterPro" id="IPR044926">
    <property type="entry name" value="RGS_subdomain_2"/>
</dbReference>
<dbReference type="PANTHER" id="PTHR10845">
    <property type="entry name" value="REGULATOR OF G PROTEIN SIGNALING"/>
    <property type="match status" value="1"/>
</dbReference>
<sequence>MKMITTEIRHDSLKATKSILGSLNAAIVDSLVHGKRHDMRQRLGFLKKRHDGSSSVRPHPEEALTWSEDFNNLMASKCYTVYFLVFPDGQSLFKAFLQREFSEENVEFWLAVEDYKNCRPGKLHAKACKIHNDYVAIQSPKEINLDSATRSQITSKLESPDKTIFDAAQKRVQALMESDAYLRFLQSELYKELLNPDNESNNEDSS</sequence>
<dbReference type="SUPFAM" id="SSF48097">
    <property type="entry name" value="Regulator of G-protein signaling, RGS"/>
    <property type="match status" value="1"/>
</dbReference>